<reference evidence="2" key="1">
    <citation type="journal article" date="2022" name="bioRxiv">
        <title>Sequencing and chromosome-scale assembly of the giantPleurodeles waltlgenome.</title>
        <authorList>
            <person name="Brown T."/>
            <person name="Elewa A."/>
            <person name="Iarovenko S."/>
            <person name="Subramanian E."/>
            <person name="Araus A.J."/>
            <person name="Petzold A."/>
            <person name="Susuki M."/>
            <person name="Suzuki K.-i.T."/>
            <person name="Hayashi T."/>
            <person name="Toyoda A."/>
            <person name="Oliveira C."/>
            <person name="Osipova E."/>
            <person name="Leigh N.D."/>
            <person name="Simon A."/>
            <person name="Yun M.H."/>
        </authorList>
    </citation>
    <scope>NUCLEOTIDE SEQUENCE</scope>
    <source>
        <strain evidence="2">20211129_DDA</strain>
        <tissue evidence="2">Liver</tissue>
    </source>
</reference>
<proteinExistence type="predicted"/>
<accession>A0AAV7TAS9</accession>
<organism evidence="2 3">
    <name type="scientific">Pleurodeles waltl</name>
    <name type="common">Iberian ribbed newt</name>
    <dbReference type="NCBI Taxonomy" id="8319"/>
    <lineage>
        <taxon>Eukaryota</taxon>
        <taxon>Metazoa</taxon>
        <taxon>Chordata</taxon>
        <taxon>Craniata</taxon>
        <taxon>Vertebrata</taxon>
        <taxon>Euteleostomi</taxon>
        <taxon>Amphibia</taxon>
        <taxon>Batrachia</taxon>
        <taxon>Caudata</taxon>
        <taxon>Salamandroidea</taxon>
        <taxon>Salamandridae</taxon>
        <taxon>Pleurodelinae</taxon>
        <taxon>Pleurodeles</taxon>
    </lineage>
</organism>
<dbReference type="Proteomes" id="UP001066276">
    <property type="component" value="Chromosome 4_1"/>
</dbReference>
<comment type="caution">
    <text evidence="2">The sequence shown here is derived from an EMBL/GenBank/DDBJ whole genome shotgun (WGS) entry which is preliminary data.</text>
</comment>
<protein>
    <submittedName>
        <fullName evidence="2">Uncharacterized protein</fullName>
    </submittedName>
</protein>
<evidence type="ECO:0000256" key="1">
    <source>
        <dbReference type="SAM" id="MobiDB-lite"/>
    </source>
</evidence>
<keyword evidence="3" id="KW-1185">Reference proteome</keyword>
<dbReference type="EMBL" id="JANPWB010000007">
    <property type="protein sequence ID" value="KAJ1173003.1"/>
    <property type="molecule type" value="Genomic_DNA"/>
</dbReference>
<evidence type="ECO:0000313" key="2">
    <source>
        <dbReference type="EMBL" id="KAJ1173003.1"/>
    </source>
</evidence>
<evidence type="ECO:0000313" key="3">
    <source>
        <dbReference type="Proteomes" id="UP001066276"/>
    </source>
</evidence>
<gene>
    <name evidence="2" type="ORF">NDU88_004845</name>
</gene>
<sequence>MTLGNASDVPLETLLSERTCHSNARRLCAMCCVSVPIETLGLHQNAQDERTRLSSARTAARDEETAFSSRRVS</sequence>
<name>A0AAV7TAS9_PLEWA</name>
<dbReference type="AlphaFoldDB" id="A0AAV7TAS9"/>
<feature type="region of interest" description="Disordered" evidence="1">
    <location>
        <begin position="45"/>
        <end position="73"/>
    </location>
</feature>